<dbReference type="InterPro" id="IPR027417">
    <property type="entry name" value="P-loop_NTPase"/>
</dbReference>
<dbReference type="InterPro" id="IPR003439">
    <property type="entry name" value="ABC_transporter-like_ATP-bd"/>
</dbReference>
<dbReference type="FunFam" id="3.40.50.300:FF:000201">
    <property type="entry name" value="Glycine betaine/L-proline ABC transporter ATP-binding protein"/>
    <property type="match status" value="1"/>
</dbReference>
<dbReference type="InterPro" id="IPR005892">
    <property type="entry name" value="Gly-betaine_transp_ATP-bd"/>
</dbReference>
<dbReference type="PROSITE" id="PS50893">
    <property type="entry name" value="ABC_TRANSPORTER_2"/>
    <property type="match status" value="1"/>
</dbReference>
<dbReference type="Proteomes" id="UP000253410">
    <property type="component" value="Unassembled WGS sequence"/>
</dbReference>
<evidence type="ECO:0000256" key="4">
    <source>
        <dbReference type="ARBA" id="ARBA00022840"/>
    </source>
</evidence>
<evidence type="ECO:0000256" key="1">
    <source>
        <dbReference type="ARBA" id="ARBA00005417"/>
    </source>
</evidence>
<accession>A0A365Y863</accession>
<dbReference type="GO" id="GO:0006970">
    <property type="term" value="P:response to osmotic stress"/>
    <property type="evidence" value="ECO:0007669"/>
    <property type="project" value="UniProtKB-ARBA"/>
</dbReference>
<dbReference type="NCBIfam" id="TIGR01186">
    <property type="entry name" value="proV"/>
    <property type="match status" value="1"/>
</dbReference>
<organism evidence="7 8">
    <name type="scientific">Chitinophaga flava</name>
    <dbReference type="NCBI Taxonomy" id="2259036"/>
    <lineage>
        <taxon>Bacteria</taxon>
        <taxon>Pseudomonadati</taxon>
        <taxon>Bacteroidota</taxon>
        <taxon>Chitinophagia</taxon>
        <taxon>Chitinophagales</taxon>
        <taxon>Chitinophagaceae</taxon>
        <taxon>Chitinophaga</taxon>
    </lineage>
</organism>
<evidence type="ECO:0000259" key="6">
    <source>
        <dbReference type="PROSITE" id="PS50893"/>
    </source>
</evidence>
<dbReference type="PANTHER" id="PTHR43869">
    <property type="entry name" value="GLYCINE BETAINE/PROLINE BETAINE TRANSPORT SYSTEM ATP-BINDING PROTEIN PROV"/>
    <property type="match status" value="1"/>
</dbReference>
<dbReference type="OrthoDB" id="9782239at2"/>
<dbReference type="Pfam" id="PF00571">
    <property type="entry name" value="CBS"/>
    <property type="match status" value="1"/>
</dbReference>
<dbReference type="GO" id="GO:0005524">
    <property type="term" value="F:ATP binding"/>
    <property type="evidence" value="ECO:0007669"/>
    <property type="project" value="UniProtKB-KW"/>
</dbReference>
<dbReference type="InterPro" id="IPR051921">
    <property type="entry name" value="ABC_osmolyte_uptake_ATP-bind"/>
</dbReference>
<evidence type="ECO:0000313" key="7">
    <source>
        <dbReference type="EMBL" id="RBL94085.1"/>
    </source>
</evidence>
<dbReference type="SUPFAM" id="SSF54631">
    <property type="entry name" value="CBS-domain pair"/>
    <property type="match status" value="1"/>
</dbReference>
<reference evidence="7 8" key="1">
    <citation type="submission" date="2018-05" db="EMBL/GenBank/DDBJ databases">
        <title>Chitinophaga sp. K3CV102501T nov., isolated from isolated from a monsoon evergreen broad-leaved forest soil.</title>
        <authorList>
            <person name="Lv Y."/>
        </authorList>
    </citation>
    <scope>NUCLEOTIDE SEQUENCE [LARGE SCALE GENOMIC DNA]</scope>
    <source>
        <strain evidence="7 8">GDMCC 1.1325</strain>
    </source>
</reference>
<protein>
    <submittedName>
        <fullName evidence="7">ABC transporter ATP-binding protein</fullName>
    </submittedName>
</protein>
<sequence>MPKLKIENLTLIFGREQHEALQLLEQGKSKAEILDRTGSTVAVKNASFDIEAGEFFVIMGLSGSGKSSLLRCLNRLIEPSAGNVLLNGVDITALPDADLQDVRRKEISMVFQKFGLLPHRTVLENVAFGLELQGIPTAERLEKARNVTSLVGLKGYENMLPSELSGGMQQRVGLARALANDPEVLLMDEAFSALDPLIRTQMQDELLDLQEKMHKTIVFITHDLDEAIRLGDRIAIMKDGEVIQIGTPEEILTAPANDYVSSFVEKVDRKAIITASSLMDTKPTMAVFRKDGPEGSLRKMRATGLDILPAVTIDKHFLGFVYLREVLEVKKRGDKTIEAAIHRDVPVANPDMTVEQMLPFIAETDKPVAVVNPDNNKLLGLISQTSLIIETTGSQTNTQA</sequence>
<comment type="caution">
    <text evidence="7">The sequence shown here is derived from an EMBL/GenBank/DDBJ whole genome shotgun (WGS) entry which is preliminary data.</text>
</comment>
<name>A0A365Y863_9BACT</name>
<comment type="similarity">
    <text evidence="1">Belongs to the ABC transporter superfamily.</text>
</comment>
<dbReference type="SUPFAM" id="SSF52540">
    <property type="entry name" value="P-loop containing nucleoside triphosphate hydrolases"/>
    <property type="match status" value="1"/>
</dbReference>
<dbReference type="SMART" id="SM00382">
    <property type="entry name" value="AAA"/>
    <property type="match status" value="1"/>
</dbReference>
<evidence type="ECO:0000313" key="8">
    <source>
        <dbReference type="Proteomes" id="UP000253410"/>
    </source>
</evidence>
<gene>
    <name evidence="7" type="ORF">DF182_03095</name>
</gene>
<dbReference type="InterPro" id="IPR003593">
    <property type="entry name" value="AAA+_ATPase"/>
</dbReference>
<dbReference type="PANTHER" id="PTHR43869:SF1">
    <property type="entry name" value="GLYCINE BETAINE_PROLINE BETAINE TRANSPORT SYSTEM ATP-BINDING PROTEIN PROV"/>
    <property type="match status" value="1"/>
</dbReference>
<dbReference type="EMBL" id="QFFJ01000001">
    <property type="protein sequence ID" value="RBL94085.1"/>
    <property type="molecule type" value="Genomic_DNA"/>
</dbReference>
<dbReference type="InterPro" id="IPR017871">
    <property type="entry name" value="ABC_transporter-like_CS"/>
</dbReference>
<dbReference type="Gene3D" id="3.10.580.10">
    <property type="entry name" value="CBS-domain"/>
    <property type="match status" value="1"/>
</dbReference>
<keyword evidence="4 7" id="KW-0067">ATP-binding</keyword>
<dbReference type="GO" id="GO:0016020">
    <property type="term" value="C:membrane"/>
    <property type="evidence" value="ECO:0007669"/>
    <property type="project" value="InterPro"/>
</dbReference>
<feature type="domain" description="ABC transporter" evidence="6">
    <location>
        <begin position="21"/>
        <end position="264"/>
    </location>
</feature>
<dbReference type="GO" id="GO:0016887">
    <property type="term" value="F:ATP hydrolysis activity"/>
    <property type="evidence" value="ECO:0007669"/>
    <property type="project" value="InterPro"/>
</dbReference>
<evidence type="ECO:0000256" key="2">
    <source>
        <dbReference type="ARBA" id="ARBA00022448"/>
    </source>
</evidence>
<dbReference type="PROSITE" id="PS00211">
    <property type="entry name" value="ABC_TRANSPORTER_1"/>
    <property type="match status" value="1"/>
</dbReference>
<keyword evidence="3" id="KW-0547">Nucleotide-binding</keyword>
<proteinExistence type="inferred from homology"/>
<dbReference type="Gene3D" id="3.40.50.300">
    <property type="entry name" value="P-loop containing nucleotide triphosphate hydrolases"/>
    <property type="match status" value="1"/>
</dbReference>
<keyword evidence="8" id="KW-1185">Reference proteome</keyword>
<dbReference type="GO" id="GO:0006865">
    <property type="term" value="P:amino acid transport"/>
    <property type="evidence" value="ECO:0007669"/>
    <property type="project" value="UniProtKB-KW"/>
</dbReference>
<dbReference type="AlphaFoldDB" id="A0A365Y863"/>
<keyword evidence="2" id="KW-0813">Transport</keyword>
<dbReference type="InterPro" id="IPR000644">
    <property type="entry name" value="CBS_dom"/>
</dbReference>
<dbReference type="InterPro" id="IPR046342">
    <property type="entry name" value="CBS_dom_sf"/>
</dbReference>
<dbReference type="CDD" id="cd03294">
    <property type="entry name" value="ABC_Pro_Gly_Betaine"/>
    <property type="match status" value="1"/>
</dbReference>
<dbReference type="Pfam" id="PF00005">
    <property type="entry name" value="ABC_tran"/>
    <property type="match status" value="1"/>
</dbReference>
<dbReference type="GO" id="GO:0031460">
    <property type="term" value="P:glycine betaine transport"/>
    <property type="evidence" value="ECO:0007669"/>
    <property type="project" value="InterPro"/>
</dbReference>
<evidence type="ECO:0000256" key="3">
    <source>
        <dbReference type="ARBA" id="ARBA00022741"/>
    </source>
</evidence>
<evidence type="ECO:0000256" key="5">
    <source>
        <dbReference type="ARBA" id="ARBA00022970"/>
    </source>
</evidence>
<keyword evidence="5" id="KW-0029">Amino-acid transport</keyword>